<gene>
    <name evidence="3" type="ORF">NEMVEDRAFT_v1g236565</name>
</gene>
<dbReference type="AlphaFoldDB" id="A7RRJ5"/>
<accession>A7RRJ5</accession>
<dbReference type="STRING" id="45351.A7RRJ5"/>
<dbReference type="PhylomeDB" id="A7RRJ5"/>
<dbReference type="GO" id="GO:0005509">
    <property type="term" value="F:calcium ion binding"/>
    <property type="evidence" value="ECO:0007669"/>
    <property type="project" value="InterPro"/>
</dbReference>
<protein>
    <recommendedName>
        <fullName evidence="2">EF-hand domain-containing protein</fullName>
    </recommendedName>
</protein>
<dbReference type="Pfam" id="PF13499">
    <property type="entry name" value="EF-hand_7"/>
    <property type="match status" value="1"/>
</dbReference>
<dbReference type="EMBL" id="DS469531">
    <property type="protein sequence ID" value="EDO45965.1"/>
    <property type="molecule type" value="Genomic_DNA"/>
</dbReference>
<dbReference type="InParanoid" id="A7RRJ5"/>
<keyword evidence="1" id="KW-0106">Calcium</keyword>
<sequence>MANRPESLLKFVKSNYAGCAKLTSEQFYDIFKKYDADGNDCIDAKELDLFLQDVQKADPNATNLDALKNEILEKYDANYDGVIQMSELAQCLPLEENFLVGFRKDNVISSVDFMKIFKKYDTDKSGYIEVPELKVFLMDLLDADKKAISPSRINDYASAMIEIFDRNKDGKLELSELSRLLQVEDNF</sequence>
<evidence type="ECO:0000313" key="4">
    <source>
        <dbReference type="Proteomes" id="UP000001593"/>
    </source>
</evidence>
<dbReference type="eggNOG" id="KOG0027">
    <property type="taxonomic scope" value="Eukaryota"/>
</dbReference>
<dbReference type="InterPro" id="IPR002048">
    <property type="entry name" value="EF_hand_dom"/>
</dbReference>
<dbReference type="HOGENOM" id="CLU_054826_1_1_1"/>
<dbReference type="PANTHER" id="PTHR19972">
    <property type="entry name" value="CALBINDIN"/>
    <property type="match status" value="1"/>
</dbReference>
<reference evidence="3 4" key="1">
    <citation type="journal article" date="2007" name="Science">
        <title>Sea anemone genome reveals ancestral eumetazoan gene repertoire and genomic organization.</title>
        <authorList>
            <person name="Putnam N.H."/>
            <person name="Srivastava M."/>
            <person name="Hellsten U."/>
            <person name="Dirks B."/>
            <person name="Chapman J."/>
            <person name="Salamov A."/>
            <person name="Terry A."/>
            <person name="Shapiro H."/>
            <person name="Lindquist E."/>
            <person name="Kapitonov V.V."/>
            <person name="Jurka J."/>
            <person name="Genikhovich G."/>
            <person name="Grigoriev I.V."/>
            <person name="Lucas S.M."/>
            <person name="Steele R.E."/>
            <person name="Finnerty J.R."/>
            <person name="Technau U."/>
            <person name="Martindale M.Q."/>
            <person name="Rokhsar D.S."/>
        </authorList>
    </citation>
    <scope>NUCLEOTIDE SEQUENCE [LARGE SCALE GENOMIC DNA]</scope>
    <source>
        <strain evidence="4">CH2 X CH6</strain>
    </source>
</reference>
<feature type="domain" description="EF-hand" evidence="2">
    <location>
        <begin position="22"/>
        <end position="57"/>
    </location>
</feature>
<dbReference type="Gene3D" id="1.10.238.10">
    <property type="entry name" value="EF-hand"/>
    <property type="match status" value="2"/>
</dbReference>
<dbReference type="PROSITE" id="PS50222">
    <property type="entry name" value="EF_HAND_2"/>
    <property type="match status" value="3"/>
</dbReference>
<dbReference type="SMART" id="SM00054">
    <property type="entry name" value="EFh"/>
    <property type="match status" value="4"/>
</dbReference>
<dbReference type="OMA" id="IVLCNEP"/>
<proteinExistence type="predicted"/>
<keyword evidence="4" id="KW-1185">Reference proteome</keyword>
<organism evidence="3 4">
    <name type="scientific">Nematostella vectensis</name>
    <name type="common">Starlet sea anemone</name>
    <dbReference type="NCBI Taxonomy" id="45351"/>
    <lineage>
        <taxon>Eukaryota</taxon>
        <taxon>Metazoa</taxon>
        <taxon>Cnidaria</taxon>
        <taxon>Anthozoa</taxon>
        <taxon>Hexacorallia</taxon>
        <taxon>Actiniaria</taxon>
        <taxon>Edwardsiidae</taxon>
        <taxon>Nematostella</taxon>
    </lineage>
</organism>
<dbReference type="InterPro" id="IPR011992">
    <property type="entry name" value="EF-hand-dom_pair"/>
</dbReference>
<dbReference type="InterPro" id="IPR018247">
    <property type="entry name" value="EF_Hand_1_Ca_BS"/>
</dbReference>
<dbReference type="PANTHER" id="PTHR19972:SF10">
    <property type="entry name" value="CALBINDIN-32"/>
    <property type="match status" value="1"/>
</dbReference>
<dbReference type="PROSITE" id="PS00018">
    <property type="entry name" value="EF_HAND_1"/>
    <property type="match status" value="3"/>
</dbReference>
<dbReference type="Proteomes" id="UP000001593">
    <property type="component" value="Unassembled WGS sequence"/>
</dbReference>
<evidence type="ECO:0000259" key="2">
    <source>
        <dbReference type="PROSITE" id="PS50222"/>
    </source>
</evidence>
<feature type="domain" description="EF-hand" evidence="2">
    <location>
        <begin position="108"/>
        <end position="143"/>
    </location>
</feature>
<evidence type="ECO:0000313" key="3">
    <source>
        <dbReference type="EMBL" id="EDO45965.1"/>
    </source>
</evidence>
<feature type="domain" description="EF-hand" evidence="2">
    <location>
        <begin position="152"/>
        <end position="187"/>
    </location>
</feature>
<dbReference type="SUPFAM" id="SSF47473">
    <property type="entry name" value="EF-hand"/>
    <property type="match status" value="1"/>
</dbReference>
<name>A7RRJ5_NEMVE</name>
<evidence type="ECO:0000256" key="1">
    <source>
        <dbReference type="ARBA" id="ARBA00022837"/>
    </source>
</evidence>
<dbReference type="FunCoup" id="A7RRJ5">
    <property type="interactions" value="108"/>
</dbReference>
<dbReference type="InterPro" id="IPR051001">
    <property type="entry name" value="Calbindin_Ca-bind"/>
</dbReference>
<dbReference type="Pfam" id="PF13202">
    <property type="entry name" value="EF-hand_5"/>
    <property type="match status" value="1"/>
</dbReference>